<evidence type="ECO:0000313" key="9">
    <source>
        <dbReference type="EMBL" id="KAJ1723828.1"/>
    </source>
</evidence>
<dbReference type="GO" id="GO:0006364">
    <property type="term" value="P:rRNA processing"/>
    <property type="evidence" value="ECO:0007669"/>
    <property type="project" value="UniProtKB-KW"/>
</dbReference>
<evidence type="ECO:0000256" key="8">
    <source>
        <dbReference type="SAM" id="MobiDB-lite"/>
    </source>
</evidence>
<dbReference type="EMBL" id="JANBOJ010000051">
    <property type="protein sequence ID" value="KAJ1723828.1"/>
    <property type="molecule type" value="Genomic_DNA"/>
</dbReference>
<sequence length="625" mass="69653">MTVKKASKGSKVGVDTLSQTVPESFIDQFISHPGAFVVPNTAAREAAMDIVSKTYDAANFSDKFGLFDDWKAVAESGFDSSLQLWELINIRNQPVLKYSTDIMKELSALVDSVNIGSGSESDSDDEDGDQDMLSQSDSSSEAEESDGSDDEQDVSDDGADLAEDSNVEESAVSAEEEDEDSQDEDEDDTGVSPKRSVVDDDFFSLAEMERFVDEAEEEDMRDRAILAGDYPKPKPGEEDEESGDSDEEDDDDNIDLFQDFDDDDDDDEMDDGEGDAKADEMKYADFFKAPKGSKRGMAKASREKHAKKVKFDANLSDSQDEDSETDDVPKTRQSNLFDDEDDDNDEASADGEQKSEFEKRQEKLQNLINKLEDEAVEKKDWAMTGEVSSGSRPKNSLLAEDLEFDHVQKPVPVITQEVTQTLEDVIKQRILNEEWDDVERKKDIQQKPFKPSGFVELDDKQSKKSLAEVYEAQYVAEKSGDTYVPEDDAKVAEAHKIVDNQFRNLFTQLDALSHFHFAPRPAVADIEIRTSAPALQMEEKLPVNMSHAEQLAPEEIYEKSQGRNGRTGDLLGETELTREERKRRRNKKKNAQRKMKADKPAASAAAKSSANVKTGTPKDKSAVKA</sequence>
<keyword evidence="5 7" id="KW-0687">Ribonucleoprotein</keyword>
<organism evidence="9 10">
    <name type="scientific">Coemansia erecta</name>
    <dbReference type="NCBI Taxonomy" id="147472"/>
    <lineage>
        <taxon>Eukaryota</taxon>
        <taxon>Fungi</taxon>
        <taxon>Fungi incertae sedis</taxon>
        <taxon>Zoopagomycota</taxon>
        <taxon>Kickxellomycotina</taxon>
        <taxon>Kickxellomycetes</taxon>
        <taxon>Kickxellales</taxon>
        <taxon>Kickxellaceae</taxon>
        <taxon>Coemansia</taxon>
    </lineage>
</organism>
<comment type="similarity">
    <text evidence="6 7">Belongs to the MPP10 family.</text>
</comment>
<dbReference type="GO" id="GO:0034457">
    <property type="term" value="C:Mpp10 complex"/>
    <property type="evidence" value="ECO:0007669"/>
    <property type="project" value="UniProtKB-UniRule"/>
</dbReference>
<dbReference type="AlphaFoldDB" id="A0A9W7Y416"/>
<feature type="compositionally biased region" description="Acidic residues" evidence="8">
    <location>
        <begin position="174"/>
        <end position="189"/>
    </location>
</feature>
<dbReference type="GO" id="GO:0032040">
    <property type="term" value="C:small-subunit processome"/>
    <property type="evidence" value="ECO:0007669"/>
    <property type="project" value="TreeGrafter"/>
</dbReference>
<dbReference type="GO" id="GO:0005732">
    <property type="term" value="C:sno(s)RNA-containing ribonucleoprotein complex"/>
    <property type="evidence" value="ECO:0007669"/>
    <property type="project" value="UniProtKB-UniRule"/>
</dbReference>
<feature type="compositionally biased region" description="Acidic residues" evidence="8">
    <location>
        <begin position="237"/>
        <end position="273"/>
    </location>
</feature>
<evidence type="ECO:0000256" key="7">
    <source>
        <dbReference type="PIRNR" id="PIRNR017300"/>
    </source>
</evidence>
<feature type="compositionally biased region" description="Basic and acidic residues" evidence="8">
    <location>
        <begin position="351"/>
        <end position="362"/>
    </location>
</feature>
<dbReference type="Pfam" id="PF04006">
    <property type="entry name" value="Mpp10"/>
    <property type="match status" value="2"/>
</dbReference>
<dbReference type="PANTHER" id="PTHR17039:SF0">
    <property type="entry name" value="U3 SMALL NUCLEOLAR RIBONUCLEOPROTEIN PROTEIN MPP10"/>
    <property type="match status" value="1"/>
</dbReference>
<dbReference type="PIRSF" id="PIRSF017300">
    <property type="entry name" value="snoRNP_Mpp10"/>
    <property type="match status" value="1"/>
</dbReference>
<gene>
    <name evidence="9" type="primary">MPP10</name>
    <name evidence="9" type="ORF">LPJ53_001839</name>
</gene>
<keyword evidence="3 7" id="KW-0698">rRNA processing</keyword>
<comment type="function">
    <text evidence="7">Involved in nucleolar processing of pre-18S ribosomal RNA.</text>
</comment>
<evidence type="ECO:0000256" key="5">
    <source>
        <dbReference type="ARBA" id="ARBA00023274"/>
    </source>
</evidence>
<feature type="compositionally biased region" description="Basic and acidic residues" evidence="8">
    <location>
        <begin position="274"/>
        <end position="285"/>
    </location>
</feature>
<evidence type="ECO:0000256" key="4">
    <source>
        <dbReference type="ARBA" id="ARBA00023242"/>
    </source>
</evidence>
<dbReference type="PANTHER" id="PTHR17039">
    <property type="entry name" value="U3 SMALL NUCLEOLAR RIBONUCLEOPROTEIN PROTEIN MPP10"/>
    <property type="match status" value="1"/>
</dbReference>
<evidence type="ECO:0000256" key="3">
    <source>
        <dbReference type="ARBA" id="ARBA00022552"/>
    </source>
</evidence>
<evidence type="ECO:0000256" key="2">
    <source>
        <dbReference type="ARBA" id="ARBA00022517"/>
    </source>
</evidence>
<proteinExistence type="inferred from homology"/>
<keyword evidence="2 7" id="KW-0690">Ribosome biogenesis</keyword>
<reference evidence="9" key="1">
    <citation type="submission" date="2022-07" db="EMBL/GenBank/DDBJ databases">
        <title>Phylogenomic reconstructions and comparative analyses of Kickxellomycotina fungi.</title>
        <authorList>
            <person name="Reynolds N.K."/>
            <person name="Stajich J.E."/>
            <person name="Barry K."/>
            <person name="Grigoriev I.V."/>
            <person name="Crous P."/>
            <person name="Smith M.E."/>
        </authorList>
    </citation>
    <scope>NUCLEOTIDE SEQUENCE</scope>
    <source>
        <strain evidence="9">NBRC 32514</strain>
    </source>
</reference>
<dbReference type="OrthoDB" id="445326at2759"/>
<comment type="subcellular location">
    <subcellularLocation>
        <location evidence="1 7">Nucleus</location>
        <location evidence="1 7">Nucleolus</location>
    </subcellularLocation>
</comment>
<feature type="compositionally biased region" description="Basic residues" evidence="8">
    <location>
        <begin position="291"/>
        <end position="308"/>
    </location>
</feature>
<evidence type="ECO:0000256" key="1">
    <source>
        <dbReference type="ARBA" id="ARBA00004604"/>
    </source>
</evidence>
<name>A0A9W7Y416_9FUNG</name>
<feature type="compositionally biased region" description="Low complexity" evidence="8">
    <location>
        <begin position="600"/>
        <end position="610"/>
    </location>
</feature>
<dbReference type="Proteomes" id="UP001149813">
    <property type="component" value="Unassembled WGS sequence"/>
</dbReference>
<feature type="compositionally biased region" description="Acidic residues" evidence="8">
    <location>
        <begin position="140"/>
        <end position="167"/>
    </location>
</feature>
<feature type="compositionally biased region" description="Acidic residues" evidence="8">
    <location>
        <begin position="337"/>
        <end position="349"/>
    </location>
</feature>
<keyword evidence="10" id="KW-1185">Reference proteome</keyword>
<comment type="caution">
    <text evidence="9">The sequence shown here is derived from an EMBL/GenBank/DDBJ whole genome shotgun (WGS) entry which is preliminary data.</text>
</comment>
<feature type="compositionally biased region" description="Acidic residues" evidence="8">
    <location>
        <begin position="121"/>
        <end position="130"/>
    </location>
</feature>
<dbReference type="InterPro" id="IPR012173">
    <property type="entry name" value="Mpp10"/>
</dbReference>
<evidence type="ECO:0000313" key="10">
    <source>
        <dbReference type="Proteomes" id="UP001149813"/>
    </source>
</evidence>
<feature type="region of interest" description="Disordered" evidence="8">
    <location>
        <begin position="114"/>
        <end position="362"/>
    </location>
</feature>
<protein>
    <recommendedName>
        <fullName evidence="7">U3 small nucleolar ribonucleoprotein protein MPP10</fullName>
    </recommendedName>
</protein>
<keyword evidence="4 7" id="KW-0539">Nucleus</keyword>
<feature type="region of interest" description="Disordered" evidence="8">
    <location>
        <begin position="556"/>
        <end position="625"/>
    </location>
</feature>
<accession>A0A9W7Y416</accession>
<feature type="compositionally biased region" description="Basic residues" evidence="8">
    <location>
        <begin position="581"/>
        <end position="596"/>
    </location>
</feature>
<feature type="compositionally biased region" description="Basic and acidic residues" evidence="8">
    <location>
        <begin position="616"/>
        <end position="625"/>
    </location>
</feature>
<evidence type="ECO:0000256" key="6">
    <source>
        <dbReference type="ARBA" id="ARBA00029455"/>
    </source>
</evidence>